<proteinExistence type="predicted"/>
<protein>
    <submittedName>
        <fullName evidence="1">Uncharacterized protein</fullName>
    </submittedName>
</protein>
<dbReference type="EMBL" id="MN739353">
    <property type="protein sequence ID" value="QHT00204.1"/>
    <property type="molecule type" value="Genomic_DNA"/>
</dbReference>
<dbReference type="AlphaFoldDB" id="A0A6C0C9N6"/>
<reference evidence="1" key="1">
    <citation type="journal article" date="2020" name="Nature">
        <title>Giant virus diversity and host interactions through global metagenomics.</title>
        <authorList>
            <person name="Schulz F."/>
            <person name="Roux S."/>
            <person name="Paez-Espino D."/>
            <person name="Jungbluth S."/>
            <person name="Walsh D.A."/>
            <person name="Denef V.J."/>
            <person name="McMahon K.D."/>
            <person name="Konstantinidis K.T."/>
            <person name="Eloe-Fadrosh E.A."/>
            <person name="Kyrpides N.C."/>
            <person name="Woyke T."/>
        </authorList>
    </citation>
    <scope>NUCLEOTIDE SEQUENCE</scope>
    <source>
        <strain evidence="1">GVMAG-M-3300020192-26</strain>
    </source>
</reference>
<name>A0A6C0C9N6_9ZZZZ</name>
<accession>A0A6C0C9N6</accession>
<sequence length="647" mass="76092">MNPFCLSHPECHVGDTDTYVICLCDNYISNEINNSKIKLFYSPDTKVEQLYELVNLISIMKMPFQSTYTMKQDAIIFVKGNQLSGFFPDEKKELNEMESVYLMLESKYCDVKKWKKLYEDNNSLFKFIRQKIFYSYNKLHDDVIANELLSLISNISPNPYCFDKVTCAQINKTFEERQFCAQRLDNLDPNQSLVLADIINLHERITELLVSKSLSEKERLYLICNLMINENYYYFVINNSTVLYCVRDIFEKYSSLFRYLWNYAWMFAWDSEQSRSFGCVFDIHAASNLPFFDGDNPYLTLAPKTYHITNSGIVNLSKFRRRLNFFTSGSVDNDIFMNMNWKNVAICGEIMASIMPIKNVKSDNINIDMVCYSLDIIEYVDRALHIYETVSRNLINSDLQIKQKDIKLVTKKCLTITIDAKTLKMKCENQEIPFEYHFVIANLDNLQVKHHFYKLYVTQKQSEDILSLSKLEEKKNMPEYYEIIKLVDINNVVIVINDHGIKFNESLQYKIISKHLRHSIKISCADNILHTVADFCLPCMRSYYDGENCYLLPSAVVAYLTLVNSDVNFMNKKQDPCRVINEYRRRGYFTVLNKFETDQFNRYFAPQEQQINIEKINRLICDGVIDKEGNVIPVKKWLIDYAYDQKN</sequence>
<evidence type="ECO:0000313" key="1">
    <source>
        <dbReference type="EMBL" id="QHT00204.1"/>
    </source>
</evidence>
<organism evidence="1">
    <name type="scientific">viral metagenome</name>
    <dbReference type="NCBI Taxonomy" id="1070528"/>
    <lineage>
        <taxon>unclassified sequences</taxon>
        <taxon>metagenomes</taxon>
        <taxon>organismal metagenomes</taxon>
    </lineage>
</organism>